<keyword evidence="3" id="KW-1185">Reference proteome</keyword>
<organism evidence="2 3">
    <name type="scientific">Caulochytrium protostelioides</name>
    <dbReference type="NCBI Taxonomy" id="1555241"/>
    <lineage>
        <taxon>Eukaryota</taxon>
        <taxon>Fungi</taxon>
        <taxon>Fungi incertae sedis</taxon>
        <taxon>Chytridiomycota</taxon>
        <taxon>Chytridiomycota incertae sedis</taxon>
        <taxon>Chytridiomycetes</taxon>
        <taxon>Caulochytriales</taxon>
        <taxon>Caulochytriaceae</taxon>
        <taxon>Caulochytrium</taxon>
    </lineage>
</organism>
<feature type="compositionally biased region" description="Low complexity" evidence="1">
    <location>
        <begin position="68"/>
        <end position="78"/>
    </location>
</feature>
<gene>
    <name evidence="2" type="ORF">CXG81DRAFT_27449</name>
</gene>
<proteinExistence type="predicted"/>
<evidence type="ECO:0000313" key="2">
    <source>
        <dbReference type="EMBL" id="RKO99823.1"/>
    </source>
</evidence>
<evidence type="ECO:0000313" key="3">
    <source>
        <dbReference type="Proteomes" id="UP000274922"/>
    </source>
</evidence>
<accession>A0A4P9X444</accession>
<feature type="compositionally biased region" description="Low complexity" evidence="1">
    <location>
        <begin position="341"/>
        <end position="365"/>
    </location>
</feature>
<feature type="region of interest" description="Disordered" evidence="1">
    <location>
        <begin position="241"/>
        <end position="273"/>
    </location>
</feature>
<name>A0A4P9X444_9FUNG</name>
<feature type="region of interest" description="Disordered" evidence="1">
    <location>
        <begin position="59"/>
        <end position="78"/>
    </location>
</feature>
<dbReference type="AlphaFoldDB" id="A0A4P9X444"/>
<feature type="region of interest" description="Disordered" evidence="1">
    <location>
        <begin position="338"/>
        <end position="375"/>
    </location>
</feature>
<feature type="compositionally biased region" description="Low complexity" evidence="1">
    <location>
        <begin position="126"/>
        <end position="152"/>
    </location>
</feature>
<reference evidence="3" key="1">
    <citation type="journal article" date="2018" name="Nat. Microbiol.">
        <title>Leveraging single-cell genomics to expand the fungal tree of life.</title>
        <authorList>
            <person name="Ahrendt S.R."/>
            <person name="Quandt C.A."/>
            <person name="Ciobanu D."/>
            <person name="Clum A."/>
            <person name="Salamov A."/>
            <person name="Andreopoulos B."/>
            <person name="Cheng J.F."/>
            <person name="Woyke T."/>
            <person name="Pelin A."/>
            <person name="Henrissat B."/>
            <person name="Reynolds N.K."/>
            <person name="Benny G.L."/>
            <person name="Smith M.E."/>
            <person name="James T.Y."/>
            <person name="Grigoriev I.V."/>
        </authorList>
    </citation>
    <scope>NUCLEOTIDE SEQUENCE [LARGE SCALE GENOMIC DNA]</scope>
    <source>
        <strain evidence="3">ATCC 52028</strain>
    </source>
</reference>
<feature type="region of interest" description="Disordered" evidence="1">
    <location>
        <begin position="121"/>
        <end position="168"/>
    </location>
</feature>
<sequence length="398" mass="41047">MAAAAFPKTLDDLPWVEGAAPPTSSLQHARIQVDAKADLDYVEAQLTAALQALTASYFSSPPEDHPAPDAAPDARAVPPSVQTEIEAACRTWLHQTMMASAECVDINGVPYREAMRLLHGDHDDTVSPTPAAATSSSSSSSSPSSSAAVAPSKSRHTKSSAPTAPGIVYTPLDEPLRAELEQLQATVDAQVERVVAMRKACPQQLRQMVQARHAAHLARLQQQSHAALVAASMATPAATEAAPGAAPAAEPPTAAPQAGVPQVTASRADAPHADAPHVDTRLAAAVLLDPALSAQALEDFQTTMARASGAQHDLGAMLAKLRNMQGVMEELRGYGGFELDASPPTRTATAPATTAAAAASAAAPANETKAPVPPKAAKAGLLSALESQIPVRLDRSHP</sequence>
<evidence type="ECO:0000256" key="1">
    <source>
        <dbReference type="SAM" id="MobiDB-lite"/>
    </source>
</evidence>
<dbReference type="Proteomes" id="UP000274922">
    <property type="component" value="Unassembled WGS sequence"/>
</dbReference>
<dbReference type="EMBL" id="ML014254">
    <property type="protein sequence ID" value="RKO99823.1"/>
    <property type="molecule type" value="Genomic_DNA"/>
</dbReference>
<protein>
    <submittedName>
        <fullName evidence="2">Uncharacterized protein</fullName>
    </submittedName>
</protein>